<dbReference type="OrthoDB" id="432970at2759"/>
<dbReference type="EMBL" id="ML975163">
    <property type="protein sequence ID" value="KAF1810952.1"/>
    <property type="molecule type" value="Genomic_DNA"/>
</dbReference>
<evidence type="ECO:0000313" key="4">
    <source>
        <dbReference type="RefSeq" id="XP_033532583.1"/>
    </source>
</evidence>
<proteinExistence type="predicted"/>
<dbReference type="Proteomes" id="UP000504638">
    <property type="component" value="Unplaced"/>
</dbReference>
<organism evidence="2">
    <name type="scientific">Eremomyces bilateralis CBS 781.70</name>
    <dbReference type="NCBI Taxonomy" id="1392243"/>
    <lineage>
        <taxon>Eukaryota</taxon>
        <taxon>Fungi</taxon>
        <taxon>Dikarya</taxon>
        <taxon>Ascomycota</taxon>
        <taxon>Pezizomycotina</taxon>
        <taxon>Dothideomycetes</taxon>
        <taxon>Dothideomycetes incertae sedis</taxon>
        <taxon>Eremomycetales</taxon>
        <taxon>Eremomycetaceae</taxon>
        <taxon>Eremomyces</taxon>
    </lineage>
</organism>
<dbReference type="GeneID" id="54421951"/>
<reference evidence="4" key="3">
    <citation type="submission" date="2025-04" db="UniProtKB">
        <authorList>
            <consortium name="RefSeq"/>
        </authorList>
    </citation>
    <scope>IDENTIFICATION</scope>
    <source>
        <strain evidence="4">CBS 781.70</strain>
    </source>
</reference>
<gene>
    <name evidence="2 4" type="ORF">P152DRAFT_475015</name>
</gene>
<evidence type="ECO:0000313" key="3">
    <source>
        <dbReference type="Proteomes" id="UP000504638"/>
    </source>
</evidence>
<feature type="region of interest" description="Disordered" evidence="1">
    <location>
        <begin position="31"/>
        <end position="53"/>
    </location>
</feature>
<protein>
    <submittedName>
        <fullName evidence="2 4">Uncharacterized protein</fullName>
    </submittedName>
</protein>
<reference evidence="2 4" key="1">
    <citation type="submission" date="2020-01" db="EMBL/GenBank/DDBJ databases">
        <authorList>
            <consortium name="DOE Joint Genome Institute"/>
            <person name="Haridas S."/>
            <person name="Albert R."/>
            <person name="Binder M."/>
            <person name="Bloem J."/>
            <person name="Labutti K."/>
            <person name="Salamov A."/>
            <person name="Andreopoulos B."/>
            <person name="Baker S.E."/>
            <person name="Barry K."/>
            <person name="Bills G."/>
            <person name="Bluhm B.H."/>
            <person name="Cannon C."/>
            <person name="Castanera R."/>
            <person name="Culley D.E."/>
            <person name="Daum C."/>
            <person name="Ezra D."/>
            <person name="Gonzalez J.B."/>
            <person name="Henrissat B."/>
            <person name="Kuo A."/>
            <person name="Liang C."/>
            <person name="Lipzen A."/>
            <person name="Lutzoni F."/>
            <person name="Magnuson J."/>
            <person name="Mondo S."/>
            <person name="Nolan M."/>
            <person name="Ohm R."/>
            <person name="Pangilinan J."/>
            <person name="Park H.-J."/>
            <person name="Ramirez L."/>
            <person name="Alfaro M."/>
            <person name="Sun H."/>
            <person name="Tritt A."/>
            <person name="Yoshinaga Y."/>
            <person name="Zwiers L.-H."/>
            <person name="Turgeon B.G."/>
            <person name="Goodwin S.B."/>
            <person name="Spatafora J.W."/>
            <person name="Crous P.W."/>
            <person name="Grigoriev I.V."/>
        </authorList>
    </citation>
    <scope>NUCLEOTIDE SEQUENCE</scope>
    <source>
        <strain evidence="2 4">CBS 781.70</strain>
    </source>
</reference>
<dbReference type="RefSeq" id="XP_033532583.1">
    <property type="nucleotide sequence ID" value="XM_033681381.1"/>
</dbReference>
<evidence type="ECO:0000313" key="2">
    <source>
        <dbReference type="EMBL" id="KAF1810952.1"/>
    </source>
</evidence>
<sequence length="303" mass="34041">MAKPILQSCKCVTCVKFDVFLHGRDSTFSTKGLINAPGKQEPKDVEEGDEDGYSSYSDDLVAPSLLSTKFRSTVSTARTLNPQRLDAVIDCIMDTDILSYLKGSPSANTEKLTEADAPFMSIEVDAPFVPTAEAPFMPTEAEAPFMPIEGPFHHILFGTWLYHRPDRDVDKLLIDTYRVQLQENPAGARHAGLGGNGNPSFDGFVRFLHFFENKRMMFPPFWNIKRIYDGEWLGRKDGWTNLKRPIDVDAVNAHYGDDTMLMQMKAFGHLVSDCGERMGRKPSAVYEFAKSISSRFQWMESSG</sequence>
<evidence type="ECO:0000256" key="1">
    <source>
        <dbReference type="SAM" id="MobiDB-lite"/>
    </source>
</evidence>
<keyword evidence="3" id="KW-1185">Reference proteome</keyword>
<reference evidence="4" key="2">
    <citation type="submission" date="2020-04" db="EMBL/GenBank/DDBJ databases">
        <authorList>
            <consortium name="NCBI Genome Project"/>
        </authorList>
    </citation>
    <scope>NUCLEOTIDE SEQUENCE</scope>
    <source>
        <strain evidence="4">CBS 781.70</strain>
    </source>
</reference>
<accession>A0A6G1FZ04</accession>
<name>A0A6G1FZ04_9PEZI</name>
<dbReference type="AlphaFoldDB" id="A0A6G1FZ04"/>